<name>A0A7S3BTG1_9EUKA</name>
<dbReference type="EMBL" id="HBHX01064251">
    <property type="protein sequence ID" value="CAE0144905.1"/>
    <property type="molecule type" value="Transcribed_RNA"/>
</dbReference>
<dbReference type="AlphaFoldDB" id="A0A7S3BTG1"/>
<organism evidence="1">
    <name type="scientific">Haptolina ericina</name>
    <dbReference type="NCBI Taxonomy" id="156174"/>
    <lineage>
        <taxon>Eukaryota</taxon>
        <taxon>Haptista</taxon>
        <taxon>Haptophyta</taxon>
        <taxon>Prymnesiophyceae</taxon>
        <taxon>Prymnesiales</taxon>
        <taxon>Prymnesiaceae</taxon>
        <taxon>Haptolina</taxon>
    </lineage>
</organism>
<reference evidence="1" key="1">
    <citation type="submission" date="2021-01" db="EMBL/GenBank/DDBJ databases">
        <authorList>
            <person name="Corre E."/>
            <person name="Pelletier E."/>
            <person name="Niang G."/>
            <person name="Scheremetjew M."/>
            <person name="Finn R."/>
            <person name="Kale V."/>
            <person name="Holt S."/>
            <person name="Cochrane G."/>
            <person name="Meng A."/>
            <person name="Brown T."/>
            <person name="Cohen L."/>
        </authorList>
    </citation>
    <scope>NUCLEOTIDE SEQUENCE</scope>
    <source>
        <strain evidence="1">CCMP281</strain>
    </source>
</reference>
<proteinExistence type="predicted"/>
<protein>
    <submittedName>
        <fullName evidence="1">Uncharacterized protein</fullName>
    </submittedName>
</protein>
<gene>
    <name evidence="1" type="ORF">HERI1096_LOCUS35570</name>
</gene>
<accession>A0A7S3BTG1</accession>
<sequence>MWDGTSSCTMGRFLLPTCKRAVNAEGLGSSMIFWRAGAAYALMLNLTLADEPLVVGHGISTRAHTWLGLGMGACTGDALRAAMDSGALRRVDHHQPVDFSTAAGGGELREASAALAAGQRPPPGSFAAAVLRDHAANTVHVFHGCARLASPLADSLADRVEMALRQSYHRAAASRASQLPWAGAPLNEVQVALHYRAGDVLAVASKSRAVAGAEPPPEELPPRQRRALLGGGSQDLLFDTWHGHRLLPVEYAVGALRATLAALPPHVTAVCWLFSQGPRSWFSTLRATFPHLRLELAPLRDAPELALAHLDALAHADVLILGGGAFSELAASLSTGLKLAPPSVWRAQPASVKAGLNLSYPGGALTDEATRRISSLRPSALTAHSVEHDEI</sequence>
<evidence type="ECO:0000313" key="1">
    <source>
        <dbReference type="EMBL" id="CAE0144905.1"/>
    </source>
</evidence>